<dbReference type="EMBL" id="AQFW01000004">
    <property type="protein sequence ID" value="EMZ41281.1"/>
    <property type="molecule type" value="Genomic_DNA"/>
</dbReference>
<dbReference type="CDD" id="cd00130">
    <property type="entry name" value="PAS"/>
    <property type="match status" value="1"/>
</dbReference>
<dbReference type="InterPro" id="IPR000014">
    <property type="entry name" value="PAS"/>
</dbReference>
<evidence type="ECO:0000259" key="1">
    <source>
        <dbReference type="Pfam" id="PF00989"/>
    </source>
</evidence>
<dbReference type="GO" id="GO:0006355">
    <property type="term" value="P:regulation of DNA-templated transcription"/>
    <property type="evidence" value="ECO:0007669"/>
    <property type="project" value="InterPro"/>
</dbReference>
<dbReference type="Proteomes" id="UP000012527">
    <property type="component" value="Unassembled WGS sequence"/>
</dbReference>
<dbReference type="AlphaFoldDB" id="N2BM23"/>
<evidence type="ECO:0000313" key="3">
    <source>
        <dbReference type="Proteomes" id="UP000012527"/>
    </source>
</evidence>
<feature type="domain" description="PAS fold" evidence="1">
    <location>
        <begin position="69"/>
        <end position="157"/>
    </location>
</feature>
<evidence type="ECO:0000313" key="2">
    <source>
        <dbReference type="EMBL" id="EMZ41281.1"/>
    </source>
</evidence>
<proteinExistence type="predicted"/>
<protein>
    <recommendedName>
        <fullName evidence="1">PAS fold domain-containing protein</fullName>
    </recommendedName>
</protein>
<dbReference type="InterPro" id="IPR013767">
    <property type="entry name" value="PAS_fold"/>
</dbReference>
<dbReference type="Gene3D" id="3.30.450.20">
    <property type="entry name" value="PAS domain"/>
    <property type="match status" value="1"/>
</dbReference>
<dbReference type="Pfam" id="PF00989">
    <property type="entry name" value="PAS"/>
    <property type="match status" value="1"/>
</dbReference>
<name>N2BM23_9HELI</name>
<organism evidence="2 3">
    <name type="scientific">Helicobacter bilis WiWa</name>
    <dbReference type="NCBI Taxonomy" id="1235804"/>
    <lineage>
        <taxon>Bacteria</taxon>
        <taxon>Pseudomonadati</taxon>
        <taxon>Campylobacterota</taxon>
        <taxon>Epsilonproteobacteria</taxon>
        <taxon>Campylobacterales</taxon>
        <taxon>Helicobacteraceae</taxon>
        <taxon>Helicobacter</taxon>
    </lineage>
</organism>
<comment type="caution">
    <text evidence="2">The sequence shown here is derived from an EMBL/GenBank/DDBJ whole genome shotgun (WGS) entry which is preliminary data.</text>
</comment>
<sequence>MILLIFIVDILDNVKATKSICSSVNITLSLTCYNARPLLCSMIIQFNYLQGSYMQELILDKDVLITSKTDLKGNVLYCNKPFLDYAEYDEEEVLFKSHNIVRHEDMPKCVFKILWEHIKQGQEAFAFVKNKTKYNNFYWVFANVTPNYNQHNQIIGYYSVRRKANEAAIAVIDKIYKQTLQIEKTQGVNKSYNFILEYAKNANLTYNNLVLNLQRNGHVA</sequence>
<dbReference type="PATRIC" id="fig|1235804.3.peg.315"/>
<reference evidence="2 3" key="1">
    <citation type="submission" date="2013-02" db="EMBL/GenBank/DDBJ databases">
        <title>The Genome Sequence of Helicobacter bilis WiWa.</title>
        <authorList>
            <consortium name="The Broad Institute Genome Sequencing Platform"/>
            <person name="Ward D."/>
            <person name="Overstreet A.-M.C."/>
            <person name="Ramer-Tait A.E."/>
            <person name="Phillips G.J."/>
            <person name="Wannemuehler M.J."/>
            <person name="Walker B."/>
            <person name="Young S.K."/>
            <person name="Zeng Q."/>
            <person name="Gargeya S."/>
            <person name="Fitzgerald M."/>
            <person name="Haas B."/>
            <person name="Abouelleil A."/>
            <person name="Alvarado L."/>
            <person name="Arachchi H.M."/>
            <person name="Berlin A.M."/>
            <person name="Chapman S.B."/>
            <person name="Dewar J."/>
            <person name="Goldberg J."/>
            <person name="Griggs A."/>
            <person name="Gujja S."/>
            <person name="Hansen M."/>
            <person name="Howarth C."/>
            <person name="Imamovic A."/>
            <person name="Larimer J."/>
            <person name="McCowan C."/>
            <person name="Murphy C."/>
            <person name="Neiman D."/>
            <person name="Pearson M."/>
            <person name="Priest M."/>
            <person name="Roberts A."/>
            <person name="Saif S."/>
            <person name="Shea T."/>
            <person name="Sisk P."/>
            <person name="Sykes S."/>
            <person name="Wortman J."/>
            <person name="Nusbaum C."/>
            <person name="Birren B."/>
        </authorList>
    </citation>
    <scope>NUCLEOTIDE SEQUENCE [LARGE SCALE GENOMIC DNA]</scope>
    <source>
        <strain evidence="2 3">WiWa</strain>
    </source>
</reference>
<dbReference type="InterPro" id="IPR035965">
    <property type="entry name" value="PAS-like_dom_sf"/>
</dbReference>
<dbReference type="SUPFAM" id="SSF55785">
    <property type="entry name" value="PYP-like sensor domain (PAS domain)"/>
    <property type="match status" value="1"/>
</dbReference>
<dbReference type="HOGENOM" id="CLU_097884_0_1_7"/>
<gene>
    <name evidence="2" type="ORF">C826_00298</name>
</gene>
<accession>N2BM23</accession>